<keyword evidence="2 13" id="KW-0963">Cytoplasm</keyword>
<dbReference type="GO" id="GO:0005829">
    <property type="term" value="C:cytosol"/>
    <property type="evidence" value="ECO:0007669"/>
    <property type="project" value="TreeGrafter"/>
</dbReference>
<feature type="binding site" evidence="13">
    <location>
        <position position="57"/>
    </location>
    <ligand>
        <name>NAD(+)</name>
        <dbReference type="ChEBI" id="CHEBI:57540"/>
    </ligand>
</feature>
<feature type="active site" description="Proton donor" evidence="13">
    <location>
        <position position="174"/>
    </location>
</feature>
<feature type="domain" description="Dihydrodipicolinate reductase C-terminal" evidence="15">
    <location>
        <begin position="138"/>
        <end position="279"/>
    </location>
</feature>
<comment type="subcellular location">
    <subcellularLocation>
        <location evidence="13">Cytoplasm</location>
    </subcellularLocation>
</comment>
<dbReference type="GO" id="GO:0051287">
    <property type="term" value="F:NAD binding"/>
    <property type="evidence" value="ECO:0007669"/>
    <property type="project" value="UniProtKB-UniRule"/>
</dbReference>
<comment type="catalytic activity">
    <reaction evidence="12 13">
        <text>(S)-2,3,4,5-tetrahydrodipicolinate + NAD(+) + H2O = (2S,4S)-4-hydroxy-2,3,4,5-tetrahydrodipicolinate + NADH + H(+)</text>
        <dbReference type="Rhea" id="RHEA:35323"/>
        <dbReference type="ChEBI" id="CHEBI:15377"/>
        <dbReference type="ChEBI" id="CHEBI:15378"/>
        <dbReference type="ChEBI" id="CHEBI:16845"/>
        <dbReference type="ChEBI" id="CHEBI:57540"/>
        <dbReference type="ChEBI" id="CHEBI:57945"/>
        <dbReference type="ChEBI" id="CHEBI:67139"/>
        <dbReference type="EC" id="1.17.1.8"/>
    </reaction>
</comment>
<comment type="similarity">
    <text evidence="1 13">Belongs to the DapB family.</text>
</comment>
<keyword evidence="8 13" id="KW-0457">Lysine biosynthesis</keyword>
<evidence type="ECO:0000256" key="1">
    <source>
        <dbReference type="ARBA" id="ARBA00006642"/>
    </source>
</evidence>
<feature type="binding site" evidence="13">
    <location>
        <begin position="180"/>
        <end position="181"/>
    </location>
    <ligand>
        <name>(S)-2,3,4,5-tetrahydrodipicolinate</name>
        <dbReference type="ChEBI" id="CHEBI:16845"/>
    </ligand>
</feature>
<dbReference type="SUPFAM" id="SSF51735">
    <property type="entry name" value="NAD(P)-binding Rossmann-fold domains"/>
    <property type="match status" value="1"/>
</dbReference>
<keyword evidence="4 13" id="KW-0521">NADP</keyword>
<keyword evidence="5 13" id="KW-0220">Diaminopimelate biosynthesis</keyword>
<comment type="pathway">
    <text evidence="9 13">Amino-acid biosynthesis; L-lysine biosynthesis via DAP pathway; (S)-tetrahydrodipicolinate from L-aspartate: step 4/4.</text>
</comment>
<gene>
    <name evidence="13" type="primary">dapB</name>
    <name evidence="16" type="ORF">CDG68_15510</name>
</gene>
<dbReference type="Pfam" id="PF01113">
    <property type="entry name" value="DapB_N"/>
    <property type="match status" value="1"/>
</dbReference>
<dbReference type="GO" id="GO:0050661">
    <property type="term" value="F:NADP binding"/>
    <property type="evidence" value="ECO:0007669"/>
    <property type="project" value="UniProtKB-UniRule"/>
</dbReference>
<protein>
    <recommendedName>
        <fullName evidence="10 13">4-hydroxy-tetrahydrodipicolinate reductase</fullName>
        <shortName evidence="13">HTPA reductase</shortName>
        <ecNumber evidence="10 13">1.17.1.8</ecNumber>
    </recommendedName>
</protein>
<dbReference type="InterPro" id="IPR022664">
    <property type="entry name" value="DapB_N_CS"/>
</dbReference>
<dbReference type="Proteomes" id="UP000279962">
    <property type="component" value="Chromosome"/>
</dbReference>
<dbReference type="PIRSF" id="PIRSF000161">
    <property type="entry name" value="DHPR"/>
    <property type="match status" value="1"/>
</dbReference>
<proteinExistence type="inferred from homology"/>
<evidence type="ECO:0000259" key="14">
    <source>
        <dbReference type="Pfam" id="PF01113"/>
    </source>
</evidence>
<evidence type="ECO:0000256" key="11">
    <source>
        <dbReference type="ARBA" id="ARBA00049080"/>
    </source>
</evidence>
<dbReference type="PANTHER" id="PTHR20836:SF0">
    <property type="entry name" value="4-HYDROXY-TETRAHYDRODIPICOLINATE REDUCTASE 1, CHLOROPLASTIC-RELATED"/>
    <property type="match status" value="1"/>
</dbReference>
<dbReference type="InterPro" id="IPR000846">
    <property type="entry name" value="DapB_N"/>
</dbReference>
<dbReference type="InterPro" id="IPR022663">
    <property type="entry name" value="DapB_C"/>
</dbReference>
<feature type="binding site" evidence="13">
    <location>
        <begin position="132"/>
        <end position="135"/>
    </location>
    <ligand>
        <name>NAD(+)</name>
        <dbReference type="ChEBI" id="CHEBI:57540"/>
    </ligand>
</feature>
<evidence type="ECO:0000256" key="6">
    <source>
        <dbReference type="ARBA" id="ARBA00023002"/>
    </source>
</evidence>
<evidence type="ECO:0000256" key="9">
    <source>
        <dbReference type="ARBA" id="ARBA00037922"/>
    </source>
</evidence>
<dbReference type="GO" id="GO:0008839">
    <property type="term" value="F:4-hydroxy-tetrahydrodipicolinate reductase"/>
    <property type="evidence" value="ECO:0007669"/>
    <property type="project" value="UniProtKB-UniRule"/>
</dbReference>
<evidence type="ECO:0000256" key="7">
    <source>
        <dbReference type="ARBA" id="ARBA00023027"/>
    </source>
</evidence>
<dbReference type="FunFam" id="3.30.360.10:FF:000004">
    <property type="entry name" value="4-hydroxy-tetrahydrodipicolinate reductase"/>
    <property type="match status" value="1"/>
</dbReference>
<comment type="catalytic activity">
    <reaction evidence="11 13">
        <text>(S)-2,3,4,5-tetrahydrodipicolinate + NADP(+) + H2O = (2S,4S)-4-hydroxy-2,3,4,5-tetrahydrodipicolinate + NADPH + H(+)</text>
        <dbReference type="Rhea" id="RHEA:35331"/>
        <dbReference type="ChEBI" id="CHEBI:15377"/>
        <dbReference type="ChEBI" id="CHEBI:15378"/>
        <dbReference type="ChEBI" id="CHEBI:16845"/>
        <dbReference type="ChEBI" id="CHEBI:57783"/>
        <dbReference type="ChEBI" id="CHEBI:58349"/>
        <dbReference type="ChEBI" id="CHEBI:67139"/>
        <dbReference type="EC" id="1.17.1.8"/>
    </reaction>
</comment>
<dbReference type="GO" id="GO:0019877">
    <property type="term" value="P:diaminopimelate biosynthetic process"/>
    <property type="evidence" value="ECO:0007669"/>
    <property type="project" value="UniProtKB-UniRule"/>
</dbReference>
<evidence type="ECO:0000256" key="2">
    <source>
        <dbReference type="ARBA" id="ARBA00022490"/>
    </source>
</evidence>
<dbReference type="RefSeq" id="WP_087553803.1">
    <property type="nucleotide sequence ID" value="NZ_CP033133.1"/>
</dbReference>
<dbReference type="NCBIfam" id="TIGR00036">
    <property type="entry name" value="dapB"/>
    <property type="match status" value="1"/>
</dbReference>
<feature type="binding site" evidence="13">
    <location>
        <position position="171"/>
    </location>
    <ligand>
        <name>(S)-2,3,4,5-tetrahydrodipicolinate</name>
        <dbReference type="ChEBI" id="CHEBI:16845"/>
    </ligand>
</feature>
<keyword evidence="3 13" id="KW-0028">Amino-acid biosynthesis</keyword>
<dbReference type="GO" id="GO:0009089">
    <property type="term" value="P:lysine biosynthetic process via diaminopimelate"/>
    <property type="evidence" value="ECO:0007669"/>
    <property type="project" value="UniProtKB-UniRule"/>
</dbReference>
<evidence type="ECO:0000256" key="13">
    <source>
        <dbReference type="HAMAP-Rule" id="MF_00102"/>
    </source>
</evidence>
<dbReference type="SUPFAM" id="SSF55347">
    <property type="entry name" value="Glyceraldehyde-3-phosphate dehydrogenase-like, C-terminal domain"/>
    <property type="match status" value="1"/>
</dbReference>
<dbReference type="InterPro" id="IPR023940">
    <property type="entry name" value="DHDPR_bac"/>
</dbReference>
<accession>A0A3G2T4S0</accession>
<evidence type="ECO:0000256" key="5">
    <source>
        <dbReference type="ARBA" id="ARBA00022915"/>
    </source>
</evidence>
<dbReference type="EMBL" id="CP033133">
    <property type="protein sequence ID" value="AYO54972.1"/>
    <property type="molecule type" value="Genomic_DNA"/>
</dbReference>
<dbReference type="Gene3D" id="3.40.50.720">
    <property type="entry name" value="NAD(P)-binding Rossmann-like Domain"/>
    <property type="match status" value="1"/>
</dbReference>
<dbReference type="Pfam" id="PF05173">
    <property type="entry name" value="DapB_C"/>
    <property type="match status" value="1"/>
</dbReference>
<evidence type="ECO:0000259" key="15">
    <source>
        <dbReference type="Pfam" id="PF05173"/>
    </source>
</evidence>
<feature type="binding site" evidence="13">
    <location>
        <begin position="14"/>
        <end position="19"/>
    </location>
    <ligand>
        <name>NAD(+)</name>
        <dbReference type="ChEBI" id="CHEBI:57540"/>
    </ligand>
</feature>
<dbReference type="Gene3D" id="3.30.360.10">
    <property type="entry name" value="Dihydrodipicolinate Reductase, domain 2"/>
    <property type="match status" value="1"/>
</dbReference>
<evidence type="ECO:0000256" key="8">
    <source>
        <dbReference type="ARBA" id="ARBA00023154"/>
    </source>
</evidence>
<evidence type="ECO:0000256" key="3">
    <source>
        <dbReference type="ARBA" id="ARBA00022605"/>
    </source>
</evidence>
<feature type="binding site" evidence="13">
    <location>
        <begin position="108"/>
        <end position="110"/>
    </location>
    <ligand>
        <name>NAD(+)</name>
        <dbReference type="ChEBI" id="CHEBI:57540"/>
    </ligand>
</feature>
<dbReference type="HAMAP" id="MF_00102">
    <property type="entry name" value="DapB"/>
    <property type="match status" value="1"/>
</dbReference>
<keyword evidence="7 13" id="KW-0520">NAD</keyword>
<dbReference type="UniPathway" id="UPA00034">
    <property type="reaction ID" value="UER00018"/>
</dbReference>
<evidence type="ECO:0000256" key="10">
    <source>
        <dbReference type="ARBA" id="ARBA00038983"/>
    </source>
</evidence>
<evidence type="ECO:0000313" key="17">
    <source>
        <dbReference type="Proteomes" id="UP000279962"/>
    </source>
</evidence>
<organism evidence="16 17">
    <name type="scientific">Acinetobacter wuhouensis</name>
    <dbReference type="NCBI Taxonomy" id="1879050"/>
    <lineage>
        <taxon>Bacteria</taxon>
        <taxon>Pseudomonadati</taxon>
        <taxon>Pseudomonadota</taxon>
        <taxon>Gammaproteobacteria</taxon>
        <taxon>Moraxellales</taxon>
        <taxon>Moraxellaceae</taxon>
        <taxon>Acinetobacter</taxon>
    </lineage>
</organism>
<comment type="caution">
    <text evidence="13">Was originally thought to be a dihydrodipicolinate reductase (DHDPR), catalyzing the conversion of dihydrodipicolinate to tetrahydrodipicolinate. However, it was shown in E.coli that the substrate of the enzymatic reaction is not dihydrodipicolinate (DHDP) but in fact (2S,4S)-4-hydroxy-2,3,4,5-tetrahydrodipicolinic acid (HTPA), the product released by the DapA-catalyzed reaction.</text>
</comment>
<reference evidence="16 17" key="1">
    <citation type="submission" date="2018-10" db="EMBL/GenBank/DDBJ databases">
        <title>The complete genome of Acinetobacter wuhouensis strain WCHAW010062.</title>
        <authorList>
            <person name="Hu Y."/>
            <person name="Long H."/>
            <person name="Feng Y."/>
            <person name="Zong Z."/>
        </authorList>
    </citation>
    <scope>NUCLEOTIDE SEQUENCE [LARGE SCALE GENOMIC DNA]</scope>
    <source>
        <strain evidence="16 17">WCHAW010062</strain>
    </source>
</reference>
<feature type="active site" description="Proton donor/acceptor" evidence="13">
    <location>
        <position position="170"/>
    </location>
</feature>
<sequence length="281" mass="30602">MNKNKQNIRIGILGVNGRMGRMLVQACIHAGLNITVATGRIGSACIGQNLADFLNLESTDHHLLNVMISDDLSTVIQNCDVVIDFTTAEAIATHLDICHQTKKPIIIGITGLSEQLTEKIKIAAQEIAIVHSGNYSIGVNLSVDLVRVAAQLLSQNEYAQAFEAEIIEAHHRHKIDAPSGTALMYADAIAQARQQQLADIATYQRHGAVGERHHQTIGLQAIRGGDIVGEHSVFFFGNDEQIEIKHIANNRMNFAVGAVRAATWVSNQPCGLYDMNDVIKN</sequence>
<feature type="domain" description="Dihydrodipicolinate reductase N-terminal" evidence="14">
    <location>
        <begin position="8"/>
        <end position="135"/>
    </location>
</feature>
<name>A0A3G2T4S0_9GAMM</name>
<dbReference type="CDD" id="cd02274">
    <property type="entry name" value="DHDPR_N"/>
    <property type="match status" value="1"/>
</dbReference>
<keyword evidence="6 13" id="KW-0560">Oxidoreductase</keyword>
<evidence type="ECO:0000313" key="16">
    <source>
        <dbReference type="EMBL" id="AYO54972.1"/>
    </source>
</evidence>
<comment type="function">
    <text evidence="13">Catalyzes the conversion of 4-hydroxy-tetrahydrodipicolinate (HTPA) to tetrahydrodipicolinate.</text>
</comment>
<dbReference type="AlphaFoldDB" id="A0A3G2T4S0"/>
<dbReference type="EC" id="1.17.1.8" evidence="10 13"/>
<evidence type="ECO:0000256" key="12">
    <source>
        <dbReference type="ARBA" id="ARBA00049396"/>
    </source>
</evidence>
<dbReference type="PROSITE" id="PS01298">
    <property type="entry name" value="DAPB"/>
    <property type="match status" value="1"/>
</dbReference>
<dbReference type="PANTHER" id="PTHR20836">
    <property type="entry name" value="DIHYDRODIPICOLINATE REDUCTASE"/>
    <property type="match status" value="1"/>
</dbReference>
<dbReference type="InterPro" id="IPR036291">
    <property type="entry name" value="NAD(P)-bd_dom_sf"/>
</dbReference>
<dbReference type="GO" id="GO:0016726">
    <property type="term" value="F:oxidoreductase activity, acting on CH or CH2 groups, NAD or NADP as acceptor"/>
    <property type="evidence" value="ECO:0007669"/>
    <property type="project" value="UniProtKB-UniRule"/>
</dbReference>
<comment type="subunit">
    <text evidence="13">Homotetramer.</text>
</comment>
<comment type="caution">
    <text evidence="13">Lacks conserved residue(s) required for the propagation of feature annotation.</text>
</comment>
<evidence type="ECO:0000256" key="4">
    <source>
        <dbReference type="ARBA" id="ARBA00022857"/>
    </source>
</evidence>